<evidence type="ECO:0000259" key="4">
    <source>
        <dbReference type="PROSITE" id="PS51077"/>
    </source>
</evidence>
<dbReference type="PANTHER" id="PTHR30136">
    <property type="entry name" value="HELIX-TURN-HELIX TRANSCRIPTIONAL REGULATOR, ICLR FAMILY"/>
    <property type="match status" value="1"/>
</dbReference>
<protein>
    <submittedName>
        <fullName evidence="6">IclR family transcriptional regulator</fullName>
    </submittedName>
</protein>
<dbReference type="Gene3D" id="1.10.10.10">
    <property type="entry name" value="Winged helix-like DNA-binding domain superfamily/Winged helix DNA-binding domain"/>
    <property type="match status" value="1"/>
</dbReference>
<dbReference type="InterPro" id="IPR036388">
    <property type="entry name" value="WH-like_DNA-bd_sf"/>
</dbReference>
<dbReference type="PROSITE" id="PS51077">
    <property type="entry name" value="HTH_ICLR"/>
    <property type="match status" value="1"/>
</dbReference>
<dbReference type="GO" id="GO:0003677">
    <property type="term" value="F:DNA binding"/>
    <property type="evidence" value="ECO:0007669"/>
    <property type="project" value="UniProtKB-KW"/>
</dbReference>
<keyword evidence="3" id="KW-0804">Transcription</keyword>
<dbReference type="OrthoDB" id="6811967at2"/>
<dbReference type="Pfam" id="PF09339">
    <property type="entry name" value="HTH_IclR"/>
    <property type="match status" value="1"/>
</dbReference>
<dbReference type="Proteomes" id="UP000311605">
    <property type="component" value="Unassembled WGS sequence"/>
</dbReference>
<dbReference type="InterPro" id="IPR036390">
    <property type="entry name" value="WH_DNA-bd_sf"/>
</dbReference>
<dbReference type="Gene3D" id="3.30.450.40">
    <property type="match status" value="1"/>
</dbReference>
<dbReference type="SUPFAM" id="SSF55781">
    <property type="entry name" value="GAF domain-like"/>
    <property type="match status" value="1"/>
</dbReference>
<keyword evidence="1" id="KW-0805">Transcription regulation</keyword>
<dbReference type="PANTHER" id="PTHR30136:SF8">
    <property type="entry name" value="TRANSCRIPTIONAL REGULATORY PROTEIN"/>
    <property type="match status" value="1"/>
</dbReference>
<sequence>MTDTEEKNSDGLQSVILTMSIIEQVVRTPKGVGVTNLANALGTSKSRIHRHLQTLVQQGYVFQQDDSERYEVGSRLLSLGQSVFDNMGLIRAANDPLLDLRDALGHSAVASQLTPEGMLVIATVPGRASIEIGVRVGSILSFHGSAQGKVATAFSSQAFQARVLRNRLELFTPETIVSPTILAEEFEVIRRQGWAVAPNQAALGLNTLASPIFNASGMVCGAVGIVDMIQFVGEVPSNEHIERTKTTAERISRLLGYSG</sequence>
<dbReference type="InterPro" id="IPR014757">
    <property type="entry name" value="Tscrpt_reg_IclR_C"/>
</dbReference>
<dbReference type="EMBL" id="VDMN01000002">
    <property type="protein sequence ID" value="TNM63773.1"/>
    <property type="molecule type" value="Genomic_DNA"/>
</dbReference>
<comment type="caution">
    <text evidence="6">The sequence shown here is derived from an EMBL/GenBank/DDBJ whole genome shotgun (WGS) entry which is preliminary data.</text>
</comment>
<dbReference type="InterPro" id="IPR029016">
    <property type="entry name" value="GAF-like_dom_sf"/>
</dbReference>
<reference evidence="6 7" key="1">
    <citation type="submission" date="2019-06" db="EMBL/GenBank/DDBJ databases">
        <title>The draft genome of Rhizobium smilacinae PTYR-5.</title>
        <authorList>
            <person name="Liu L."/>
            <person name="Li L."/>
            <person name="Zhang X."/>
        </authorList>
    </citation>
    <scope>NUCLEOTIDE SEQUENCE [LARGE SCALE GENOMIC DNA]</scope>
    <source>
        <strain evidence="6 7">PTYR-5</strain>
    </source>
</reference>
<dbReference type="InterPro" id="IPR005471">
    <property type="entry name" value="Tscrpt_reg_IclR_N"/>
</dbReference>
<dbReference type="SUPFAM" id="SSF46785">
    <property type="entry name" value="Winged helix' DNA-binding domain"/>
    <property type="match status" value="1"/>
</dbReference>
<evidence type="ECO:0000313" key="7">
    <source>
        <dbReference type="Proteomes" id="UP000311605"/>
    </source>
</evidence>
<dbReference type="PROSITE" id="PS51078">
    <property type="entry name" value="ICLR_ED"/>
    <property type="match status" value="1"/>
</dbReference>
<organism evidence="6 7">
    <name type="scientific">Aliirhizobium smilacinae</name>
    <dbReference type="NCBI Taxonomy" id="1395944"/>
    <lineage>
        <taxon>Bacteria</taxon>
        <taxon>Pseudomonadati</taxon>
        <taxon>Pseudomonadota</taxon>
        <taxon>Alphaproteobacteria</taxon>
        <taxon>Hyphomicrobiales</taxon>
        <taxon>Rhizobiaceae</taxon>
        <taxon>Aliirhizobium</taxon>
    </lineage>
</organism>
<dbReference type="InterPro" id="IPR050707">
    <property type="entry name" value="HTH_MetabolicPath_Reg"/>
</dbReference>
<keyword evidence="7" id="KW-1185">Reference proteome</keyword>
<dbReference type="RefSeq" id="WP_139676678.1">
    <property type="nucleotide sequence ID" value="NZ_VDMN01000002.1"/>
</dbReference>
<evidence type="ECO:0000256" key="2">
    <source>
        <dbReference type="ARBA" id="ARBA00023125"/>
    </source>
</evidence>
<evidence type="ECO:0000259" key="5">
    <source>
        <dbReference type="PROSITE" id="PS51078"/>
    </source>
</evidence>
<accession>A0A5C4XJU0</accession>
<dbReference type="Pfam" id="PF01614">
    <property type="entry name" value="IclR_C"/>
    <property type="match status" value="1"/>
</dbReference>
<dbReference type="AlphaFoldDB" id="A0A5C4XJU0"/>
<name>A0A5C4XJU0_9HYPH</name>
<evidence type="ECO:0000256" key="1">
    <source>
        <dbReference type="ARBA" id="ARBA00023015"/>
    </source>
</evidence>
<dbReference type="GO" id="GO:0003700">
    <property type="term" value="F:DNA-binding transcription factor activity"/>
    <property type="evidence" value="ECO:0007669"/>
    <property type="project" value="TreeGrafter"/>
</dbReference>
<gene>
    <name evidence="6" type="ORF">FHP24_13375</name>
</gene>
<dbReference type="FunFam" id="1.10.10.10:FF:000056">
    <property type="entry name" value="IclR family transcriptional regulator"/>
    <property type="match status" value="1"/>
</dbReference>
<feature type="domain" description="IclR-ED" evidence="5">
    <location>
        <begin position="75"/>
        <end position="257"/>
    </location>
</feature>
<evidence type="ECO:0000256" key="3">
    <source>
        <dbReference type="ARBA" id="ARBA00023163"/>
    </source>
</evidence>
<dbReference type="GO" id="GO:0045892">
    <property type="term" value="P:negative regulation of DNA-templated transcription"/>
    <property type="evidence" value="ECO:0007669"/>
    <property type="project" value="TreeGrafter"/>
</dbReference>
<proteinExistence type="predicted"/>
<feature type="domain" description="HTH iclR-type" evidence="4">
    <location>
        <begin position="12"/>
        <end position="74"/>
    </location>
</feature>
<keyword evidence="2" id="KW-0238">DNA-binding</keyword>
<evidence type="ECO:0000313" key="6">
    <source>
        <dbReference type="EMBL" id="TNM63773.1"/>
    </source>
</evidence>
<dbReference type="SMART" id="SM00346">
    <property type="entry name" value="HTH_ICLR"/>
    <property type="match status" value="1"/>
</dbReference>